<feature type="binding site" evidence="9">
    <location>
        <position position="159"/>
    </location>
    <ligand>
        <name>Zn(2+)</name>
        <dbReference type="ChEBI" id="CHEBI:29105"/>
    </ligand>
</feature>
<dbReference type="OrthoDB" id="9800974at2"/>
<organism evidence="13 14">
    <name type="scientific">Liquorilactobacillus cacaonum DSM 21116</name>
    <dbReference type="NCBI Taxonomy" id="1423729"/>
    <lineage>
        <taxon>Bacteria</taxon>
        <taxon>Bacillati</taxon>
        <taxon>Bacillota</taxon>
        <taxon>Bacilli</taxon>
        <taxon>Lactobacillales</taxon>
        <taxon>Lactobacillaceae</taxon>
        <taxon>Liquorilactobacillus</taxon>
    </lineage>
</organism>
<dbReference type="Pfam" id="PF02449">
    <property type="entry name" value="Glyco_hydro_42"/>
    <property type="match status" value="1"/>
</dbReference>
<dbReference type="SUPFAM" id="SSF51445">
    <property type="entry name" value="(Trans)glycosidases"/>
    <property type="match status" value="1"/>
</dbReference>
<dbReference type="Pfam" id="PF08532">
    <property type="entry name" value="Glyco_hydro_42M"/>
    <property type="match status" value="1"/>
</dbReference>
<evidence type="ECO:0000256" key="2">
    <source>
        <dbReference type="ARBA" id="ARBA00005940"/>
    </source>
</evidence>
<dbReference type="InterPro" id="IPR029062">
    <property type="entry name" value="Class_I_gatase-like"/>
</dbReference>
<feature type="active site" description="Proton donor" evidence="7">
    <location>
        <position position="149"/>
    </location>
</feature>
<gene>
    <name evidence="13" type="ORF">FC80_GL000181</name>
</gene>
<dbReference type="AlphaFoldDB" id="A0A0R2CK88"/>
<accession>A0A0R2CK88</accession>
<feature type="domain" description="Beta-galactosidase trimerisation" evidence="11">
    <location>
        <begin position="399"/>
        <end position="604"/>
    </location>
</feature>
<dbReference type="Gene3D" id="2.60.40.1180">
    <property type="entry name" value="Golgi alpha-mannosidase II"/>
    <property type="match status" value="1"/>
</dbReference>
<feature type="domain" description="Beta-galactosidase C-terminal" evidence="12">
    <location>
        <begin position="615"/>
        <end position="672"/>
    </location>
</feature>
<feature type="binding site" evidence="8">
    <location>
        <position position="110"/>
    </location>
    <ligand>
        <name>substrate</name>
    </ligand>
</feature>
<feature type="binding site" evidence="8">
    <location>
        <position position="148"/>
    </location>
    <ligand>
        <name>substrate</name>
    </ligand>
</feature>
<dbReference type="Gene3D" id="3.20.20.80">
    <property type="entry name" value="Glycosidases"/>
    <property type="match status" value="1"/>
</dbReference>
<feature type="binding site" evidence="9">
    <location>
        <position position="156"/>
    </location>
    <ligand>
        <name>Zn(2+)</name>
        <dbReference type="ChEBI" id="CHEBI:29105"/>
    </ligand>
</feature>
<evidence type="ECO:0000256" key="8">
    <source>
        <dbReference type="PIRSR" id="PIRSR001084-2"/>
    </source>
</evidence>
<evidence type="ECO:0000259" key="11">
    <source>
        <dbReference type="Pfam" id="PF08532"/>
    </source>
</evidence>
<keyword evidence="14" id="KW-1185">Reference proteome</keyword>
<dbReference type="InterPro" id="IPR013739">
    <property type="entry name" value="Beta_galactosidase_C"/>
</dbReference>
<dbReference type="Pfam" id="PF08533">
    <property type="entry name" value="Glyco_hydro_42C"/>
    <property type="match status" value="1"/>
</dbReference>
<dbReference type="InterPro" id="IPR013738">
    <property type="entry name" value="Beta_galactosidase_Trimer"/>
</dbReference>
<evidence type="ECO:0000256" key="9">
    <source>
        <dbReference type="PIRSR" id="PIRSR001084-3"/>
    </source>
</evidence>
<protein>
    <recommendedName>
        <fullName evidence="3 6">Beta-galactosidase</fullName>
        <shortName evidence="6">Beta-gal</shortName>
        <ecNumber evidence="3 6">3.2.1.23</ecNumber>
    </recommendedName>
</protein>
<comment type="similarity">
    <text evidence="2 6">Belongs to the glycosyl hydrolase 42 family.</text>
</comment>
<feature type="binding site" evidence="8">
    <location>
        <position position="317"/>
    </location>
    <ligand>
        <name>substrate</name>
    </ligand>
</feature>
<reference evidence="13 14" key="1">
    <citation type="journal article" date="2015" name="Genome Announc.">
        <title>Expanding the biotechnology potential of lactobacilli through comparative genomics of 213 strains and associated genera.</title>
        <authorList>
            <person name="Sun Z."/>
            <person name="Harris H.M."/>
            <person name="McCann A."/>
            <person name="Guo C."/>
            <person name="Argimon S."/>
            <person name="Zhang W."/>
            <person name="Yang X."/>
            <person name="Jeffery I.B."/>
            <person name="Cooney J.C."/>
            <person name="Kagawa T.F."/>
            <person name="Liu W."/>
            <person name="Song Y."/>
            <person name="Salvetti E."/>
            <person name="Wrobel A."/>
            <person name="Rasinkangas P."/>
            <person name="Parkhill J."/>
            <person name="Rea M.C."/>
            <person name="O'Sullivan O."/>
            <person name="Ritari J."/>
            <person name="Douillard F.P."/>
            <person name="Paul Ross R."/>
            <person name="Yang R."/>
            <person name="Briner A.E."/>
            <person name="Felis G.E."/>
            <person name="de Vos W.M."/>
            <person name="Barrangou R."/>
            <person name="Klaenhammer T.R."/>
            <person name="Caufield P.W."/>
            <person name="Cui Y."/>
            <person name="Zhang H."/>
            <person name="O'Toole P.W."/>
        </authorList>
    </citation>
    <scope>NUCLEOTIDE SEQUENCE [LARGE SCALE GENOMIC DNA]</scope>
    <source>
        <strain evidence="13 14">DSM 21116</strain>
    </source>
</reference>
<dbReference type="Proteomes" id="UP000051131">
    <property type="component" value="Unassembled WGS sequence"/>
</dbReference>
<evidence type="ECO:0000313" key="13">
    <source>
        <dbReference type="EMBL" id="KRM92001.1"/>
    </source>
</evidence>
<feature type="binding site" evidence="9">
    <location>
        <position position="114"/>
    </location>
    <ligand>
        <name>Zn(2+)</name>
        <dbReference type="ChEBI" id="CHEBI:29105"/>
    </ligand>
</feature>
<sequence length="672" mass="76642">MKKKLTTMLYGGDYNPEQWPEKSWNDDIKIFEEADINSVTINVFSWALLQPNENTYDFSILDKIIDKFTKKNFKIVLATATAALPAWMFKKYPDVARVDYQGRRHVFGQRHNACPNSPNYLRLMQKLVDKIAQRYASNSNIVVWHINNEYGGNCYCDNCQSAFRKWLKNRYQTVEKLNSAWNMNFWSHTIYEWDEIVVPNELGDAFGPENSETTVAGLSVDYLRFQSESMLNTFKLEKQIIESYDPDTLITTNFHGLPNKQTDYASWAKEQDIIAYDSYPTFETPAFETAFMYDMMRGLGNGNPFMLMESTPSQVNWQAYSPLKRPGQLRATEFQAVAHGADTVQYFQLKQSLGATEKFHGAVISHSDSTDTRAFKEVAQLGHDLKKISSDIMHTTTSAKVGILFDWANYWSVEYMATITQDLNYTKLIHDYYKALYNNNVTVDVIDIDSDFSKYDLLVAPLLYMVKDGLGKKIEDYVANGGNFLTTYFSGLVNESDKIYPGGYPGPLKKVTGLWVEETDAIIPQNKVTINYDDKTTCTGNLVSDIIRLEGAEAIATYASEFYAGTPAVTKNNFGKGVAYYVGTHLDDSGLAHLFKYLITKIRLSQLSTNINPSLDITERHNEKNTFYFILNMSNEPQELPSEFKNNQFIDILTASQPKTTLDPWAVTILKK</sequence>
<dbReference type="PANTHER" id="PTHR36447:SF1">
    <property type="entry name" value="BETA-GALACTOSIDASE GANA"/>
    <property type="match status" value="1"/>
</dbReference>
<keyword evidence="4 6" id="KW-0378">Hydrolase</keyword>
<dbReference type="EMBL" id="AYZE01000008">
    <property type="protein sequence ID" value="KRM92001.1"/>
    <property type="molecule type" value="Genomic_DNA"/>
</dbReference>
<dbReference type="PIRSF" id="PIRSF001084">
    <property type="entry name" value="B-galactosidase"/>
    <property type="match status" value="1"/>
</dbReference>
<evidence type="ECO:0000256" key="4">
    <source>
        <dbReference type="ARBA" id="ARBA00022801"/>
    </source>
</evidence>
<evidence type="ECO:0000256" key="7">
    <source>
        <dbReference type="PIRSR" id="PIRSR001084-1"/>
    </source>
</evidence>
<evidence type="ECO:0000313" key="14">
    <source>
        <dbReference type="Proteomes" id="UP000051131"/>
    </source>
</evidence>
<dbReference type="InterPro" id="IPR013529">
    <property type="entry name" value="Glyco_hydro_42_N"/>
</dbReference>
<name>A0A0R2CK88_9LACO</name>
<dbReference type="InterPro" id="IPR017853">
    <property type="entry name" value="GH"/>
</dbReference>
<dbReference type="STRING" id="1423729.FC80_GL000181"/>
<dbReference type="InterPro" id="IPR003476">
    <property type="entry name" value="Glyco_hydro_42"/>
</dbReference>
<dbReference type="PATRIC" id="fig|1423729.3.peg.183"/>
<dbReference type="RefSeq" id="WP_057828475.1">
    <property type="nucleotide sequence ID" value="NZ_AYZE01000008.1"/>
</dbReference>
<evidence type="ECO:0000256" key="6">
    <source>
        <dbReference type="PIRNR" id="PIRNR001084"/>
    </source>
</evidence>
<dbReference type="GO" id="GO:0004565">
    <property type="term" value="F:beta-galactosidase activity"/>
    <property type="evidence" value="ECO:0007669"/>
    <property type="project" value="UniProtKB-EC"/>
</dbReference>
<keyword evidence="9" id="KW-0479">Metal-binding</keyword>
<dbReference type="Gene3D" id="3.40.50.880">
    <property type="match status" value="1"/>
</dbReference>
<proteinExistence type="inferred from homology"/>
<keyword evidence="9" id="KW-0862">Zinc</keyword>
<evidence type="ECO:0000256" key="1">
    <source>
        <dbReference type="ARBA" id="ARBA00001412"/>
    </source>
</evidence>
<dbReference type="GO" id="GO:0006012">
    <property type="term" value="P:galactose metabolic process"/>
    <property type="evidence" value="ECO:0007669"/>
    <property type="project" value="InterPro"/>
</dbReference>
<dbReference type="CDD" id="cd03143">
    <property type="entry name" value="A4_beta-galactosidase_middle_domain"/>
    <property type="match status" value="1"/>
</dbReference>
<dbReference type="SUPFAM" id="SSF52317">
    <property type="entry name" value="Class I glutamine amidotransferase-like"/>
    <property type="match status" value="1"/>
</dbReference>
<feature type="binding site" evidence="9">
    <location>
        <position position="154"/>
    </location>
    <ligand>
        <name>Zn(2+)</name>
        <dbReference type="ChEBI" id="CHEBI:29105"/>
    </ligand>
</feature>
<comment type="catalytic activity">
    <reaction evidence="1 6">
        <text>Hydrolysis of terminal non-reducing beta-D-galactose residues in beta-D-galactosides.</text>
        <dbReference type="EC" id="3.2.1.23"/>
    </reaction>
</comment>
<dbReference type="GO" id="GO:0046872">
    <property type="term" value="F:metal ion binding"/>
    <property type="evidence" value="ECO:0007669"/>
    <property type="project" value="UniProtKB-KW"/>
</dbReference>
<dbReference type="PANTHER" id="PTHR36447">
    <property type="entry name" value="BETA-GALACTOSIDASE GANA"/>
    <property type="match status" value="1"/>
</dbReference>
<dbReference type="InterPro" id="IPR013780">
    <property type="entry name" value="Glyco_hydro_b"/>
</dbReference>
<dbReference type="EC" id="3.2.1.23" evidence="3 6"/>
<evidence type="ECO:0000259" key="12">
    <source>
        <dbReference type="Pfam" id="PF08533"/>
    </source>
</evidence>
<dbReference type="GO" id="GO:0009341">
    <property type="term" value="C:beta-galactosidase complex"/>
    <property type="evidence" value="ECO:0007669"/>
    <property type="project" value="InterPro"/>
</dbReference>
<evidence type="ECO:0000256" key="5">
    <source>
        <dbReference type="ARBA" id="ARBA00023295"/>
    </source>
</evidence>
<evidence type="ECO:0000259" key="10">
    <source>
        <dbReference type="Pfam" id="PF02449"/>
    </source>
</evidence>
<comment type="caution">
    <text evidence="13">The sequence shown here is derived from an EMBL/GenBank/DDBJ whole genome shotgun (WGS) entry which is preliminary data.</text>
</comment>
<evidence type="ECO:0000256" key="3">
    <source>
        <dbReference type="ARBA" id="ARBA00012756"/>
    </source>
</evidence>
<feature type="domain" description="Glycoside hydrolase family 42 N-terminal" evidence="10">
    <location>
        <begin position="13"/>
        <end position="388"/>
    </location>
</feature>
<feature type="active site" description="Nucleophile" evidence="7">
    <location>
        <position position="309"/>
    </location>
</feature>
<keyword evidence="5 6" id="KW-0326">Glycosidase</keyword>